<reference evidence="3 5" key="1">
    <citation type="submission" date="2016-05" db="EMBL/GenBank/DDBJ databases">
        <title>Non-Contiguous Finished Genome Sequence of Streptomyces parvulus 2297 Integrated Site-Specifically with Actinophage R4.</title>
        <authorList>
            <person name="Nishizawa T."/>
            <person name="Miura T."/>
            <person name="Harada C."/>
            <person name="Guo Y."/>
            <person name="Narisawa K."/>
            <person name="Ohta H."/>
            <person name="Takahashi H."/>
            <person name="Shirai M."/>
        </authorList>
    </citation>
    <scope>NUCLEOTIDE SEQUENCE [LARGE SCALE GENOMIC DNA]</scope>
    <source>
        <strain evidence="3 5">2297</strain>
        <plasmid evidence="3">pSPA1</plasmid>
        <plasmid evidence="5">pspa1</plasmid>
    </source>
</reference>
<dbReference type="InterPro" id="IPR051797">
    <property type="entry name" value="TrmB-like"/>
</dbReference>
<dbReference type="CDD" id="cd06170">
    <property type="entry name" value="LuxR_C_like"/>
    <property type="match status" value="1"/>
</dbReference>
<dbReference type="SMART" id="SM00421">
    <property type="entry name" value="HTH_LUXR"/>
    <property type="match status" value="1"/>
</dbReference>
<geneLocation type="plasmid" evidence="3">
    <name>pSPA1</name>
</geneLocation>
<dbReference type="Proteomes" id="UP000078468">
    <property type="component" value="Plasmid pspa1"/>
</dbReference>
<dbReference type="RefSeq" id="WP_064732164.1">
    <property type="nucleotide sequence ID" value="NZ_BMRX01000017.1"/>
</dbReference>
<dbReference type="Proteomes" id="UP001585018">
    <property type="component" value="Unassembled WGS sequence"/>
</dbReference>
<sequence>MLGLLGLDASAEEVYRAMLAHPGKGVAELAEALGMPERDIRSSLDRLHELSLVRSSHAQALRAVGPELGMEILLARQQAELAAQQQRVEASRAAAAQLIAQFAEQGSSAGQPDVEHLTGIDQIREKLAVLTHRVRAEVMTLAPNGAHTPESLRAAKPLDGELLGRGVRMRTVYLDSVRNSPHTVEYAEWLAERGGQVRTAPSLPVRMVIVDRESAVIPVRAEASCEAAVVLTGQGTLTALCALFDGVWASAVDLGEAGRRDESGLSAQEREVLNSLYRGMTDESIAKRLGVSPRTARRVANDMMERLGARSRFQAGALAVQNGWLPSDASL</sequence>
<name>A0A191VA92_9ACTN</name>
<evidence type="ECO:0000313" key="3">
    <source>
        <dbReference type="EMBL" id="ANJ11837.1"/>
    </source>
</evidence>
<evidence type="ECO:0000313" key="4">
    <source>
        <dbReference type="EMBL" id="MFB8751146.1"/>
    </source>
</evidence>
<dbReference type="PROSITE" id="PS50043">
    <property type="entry name" value="HTH_LUXR_2"/>
    <property type="match status" value="1"/>
</dbReference>
<evidence type="ECO:0000256" key="1">
    <source>
        <dbReference type="SAM" id="Coils"/>
    </source>
</evidence>
<dbReference type="InterPro" id="IPR000792">
    <property type="entry name" value="Tscrpt_reg_LuxR_C"/>
</dbReference>
<geneLocation type="plasmid" evidence="5">
    <name>pspa1</name>
</geneLocation>
<dbReference type="GeneID" id="91309628"/>
<dbReference type="Gene3D" id="1.10.10.10">
    <property type="entry name" value="Winged helix-like DNA-binding domain superfamily/Winged helix DNA-binding domain"/>
    <property type="match status" value="2"/>
</dbReference>
<dbReference type="PANTHER" id="PTHR34293:SF1">
    <property type="entry name" value="HTH-TYPE TRANSCRIPTIONAL REGULATOR TRMBL2"/>
    <property type="match status" value="1"/>
</dbReference>
<dbReference type="InterPro" id="IPR036390">
    <property type="entry name" value="WH_DNA-bd_sf"/>
</dbReference>
<feature type="domain" description="HTH luxR-type" evidence="2">
    <location>
        <begin position="258"/>
        <end position="323"/>
    </location>
</feature>
<dbReference type="Pfam" id="PF00196">
    <property type="entry name" value="GerE"/>
    <property type="match status" value="1"/>
</dbReference>
<dbReference type="InterPro" id="IPR036388">
    <property type="entry name" value="WH-like_DNA-bd_sf"/>
</dbReference>
<evidence type="ECO:0000259" key="2">
    <source>
        <dbReference type="PROSITE" id="PS50043"/>
    </source>
</evidence>
<evidence type="ECO:0000313" key="5">
    <source>
        <dbReference type="Proteomes" id="UP000078468"/>
    </source>
</evidence>
<dbReference type="InterPro" id="IPR016032">
    <property type="entry name" value="Sig_transdc_resp-reg_C-effctor"/>
</dbReference>
<dbReference type="AlphaFoldDB" id="A0A191VA92"/>
<protein>
    <submittedName>
        <fullName evidence="3">Helix-turn-helix transcriptional regulator</fullName>
    </submittedName>
</protein>
<dbReference type="GO" id="GO:0003677">
    <property type="term" value="F:DNA binding"/>
    <property type="evidence" value="ECO:0007669"/>
    <property type="project" value="InterPro"/>
</dbReference>
<dbReference type="GO" id="GO:0006355">
    <property type="term" value="P:regulation of DNA-templated transcription"/>
    <property type="evidence" value="ECO:0007669"/>
    <property type="project" value="InterPro"/>
</dbReference>
<dbReference type="PANTHER" id="PTHR34293">
    <property type="entry name" value="HTH-TYPE TRANSCRIPTIONAL REGULATOR TRMBL2"/>
    <property type="match status" value="1"/>
</dbReference>
<organism evidence="3 5">
    <name type="scientific">Streptomyces parvulus</name>
    <dbReference type="NCBI Taxonomy" id="146923"/>
    <lineage>
        <taxon>Bacteria</taxon>
        <taxon>Bacillati</taxon>
        <taxon>Actinomycetota</taxon>
        <taxon>Actinomycetes</taxon>
        <taxon>Kitasatosporales</taxon>
        <taxon>Streptomycetaceae</taxon>
        <taxon>Streptomyces</taxon>
    </lineage>
</organism>
<dbReference type="SUPFAM" id="SSF46894">
    <property type="entry name" value="C-terminal effector domain of the bipartite response regulators"/>
    <property type="match status" value="1"/>
</dbReference>
<reference evidence="4 6" key="2">
    <citation type="submission" date="2024-01" db="EMBL/GenBank/DDBJ databases">
        <title>Genome mining of biosynthetic gene clusters to explore secondary metabolites of Streptomyces sp.</title>
        <authorList>
            <person name="Baig A."/>
            <person name="Ajitkumar Shintre N."/>
            <person name="Kumar H."/>
            <person name="Anbarasu A."/>
            <person name="Ramaiah S."/>
        </authorList>
    </citation>
    <scope>NUCLEOTIDE SEQUENCE [LARGE SCALE GENOMIC DNA]</scope>
    <source>
        <strain evidence="4 6">A03</strain>
    </source>
</reference>
<dbReference type="PRINTS" id="PR00038">
    <property type="entry name" value="HTHLUXR"/>
</dbReference>
<dbReference type="EMBL" id="JAYMRR010000010">
    <property type="protein sequence ID" value="MFB8751146.1"/>
    <property type="molecule type" value="Genomic_DNA"/>
</dbReference>
<keyword evidence="1" id="KW-0175">Coiled coil</keyword>
<gene>
    <name evidence="3" type="ORF">Spa2297_32450</name>
    <name evidence="4" type="ORF">VSS30_20305</name>
</gene>
<dbReference type="EMBL" id="CP015867">
    <property type="protein sequence ID" value="ANJ11837.1"/>
    <property type="molecule type" value="Genomic_DNA"/>
</dbReference>
<dbReference type="SUPFAM" id="SSF46785">
    <property type="entry name" value="Winged helix' DNA-binding domain"/>
    <property type="match status" value="1"/>
</dbReference>
<proteinExistence type="predicted"/>
<keyword evidence="3" id="KW-0614">Plasmid</keyword>
<accession>A0A191VA92</accession>
<feature type="coiled-coil region" evidence="1">
    <location>
        <begin position="74"/>
        <end position="101"/>
    </location>
</feature>
<keyword evidence="6" id="KW-1185">Reference proteome</keyword>
<evidence type="ECO:0000313" key="6">
    <source>
        <dbReference type="Proteomes" id="UP001585018"/>
    </source>
</evidence>
<dbReference type="KEGG" id="spav:Spa2297_32450"/>